<sequence>METTFHQLLLGRKEQLKQKSSSFRDSLLMLAVARRDGLSIQDLSSSSGFNMILLDFSLSENKYSRFILEWWVQYSLTRESFKAGAGLILWEHKLQTSHFPEMVFGDSFLVLEHVNSGIKIQFNTFESFDAPTAWNQEALPPVEFPADAKSKFRRILGNEASSIRGKDFNGKEELLLALSSLLLVPNLGKIKKDTGIPPKQEALGGQSRSLCAYLWNASQVHNFVRTSSVRAFTVNFWVKLFKRFDIDWCLSIHCGKLNGIGLESVCHYKHFVLMSDGVNMDASSAQENSETRQSSSPRQTTSIHCSKTLFGEATEEHPIGTENVNKGSTNARAAECEYIGIEQFEPLNEDLTLYLSCEQLGQLEDASMYSNSNQLGLLPEDAAGKNLSSKQTMPELNHELVPGSVNKDIWVEKWKTGTVNFQNIPAEIVTVESHTFGFEQPGRPSEDVTRNSSWEQLQPTQEDERKNYLEQLGVPLEDKVVNTSLEQLEMPPDDATNNPSKSGGRTSGKSTKEKHALRSSVGSTRVSAQGYHQTLIDAYSGKDWRGQSLETKPVELQDAQFEILHCKLKIRHLFQHLDLLTARGKFPASLFDSEGQIDSDDIFCAKCGCKDSPADDDIILCDGDCEHSPLQFCLEPPLLKEDIPPGDEGWLCPGCACKVNCIKLLNDSQGTNFSILDTWETVFPLEATINKDFGLGFSSDDSEENDYDPDPSEVDEKFEGDESSSDDSDFYSASKDFEDSSDDSEDDDYDPTAPDLDKQEAYGNVSCDSSDGLDADGIPKKRRKNNTDKVASASPSGRTPILEGTNAKDMQHSQGESEHTPKKRAHEELDVEGTNNSPAKFYERGSNGTSTKRFGEAVTQGLAKSFNENHYPDRAMKEKLATELEITVKQEFAREKVSQMIIKDQVEFQALRGATETEVFIFQDFVVDACSCWWEHKLQTSHFPEMVFGDSSLVLKHVSSGIKIHFNTFDALTAWKQEALPPVEVPAAAKWKFRSQPFQQLDYDYTFTTPYCGSQTIEINAELVRGATSEDNNCGLYWEDCKEQIDLAALASKEPILFYDEVILYEDELADSGVSLLTVKVRVMPNSWFLLLRFWLRVDGVLMRLRDTRMHCVFANSATPIILRESCWREATFKALSAKGYPSDSAAYNDPSIISQRLPIIMHKSQKLKIPAICGLLKLVDDAIS</sequence>
<organism evidence="1 2">
    <name type="scientific">Camellia lanceoleosa</name>
    <dbReference type="NCBI Taxonomy" id="1840588"/>
    <lineage>
        <taxon>Eukaryota</taxon>
        <taxon>Viridiplantae</taxon>
        <taxon>Streptophyta</taxon>
        <taxon>Embryophyta</taxon>
        <taxon>Tracheophyta</taxon>
        <taxon>Spermatophyta</taxon>
        <taxon>Magnoliopsida</taxon>
        <taxon>eudicotyledons</taxon>
        <taxon>Gunneridae</taxon>
        <taxon>Pentapetalae</taxon>
        <taxon>asterids</taxon>
        <taxon>Ericales</taxon>
        <taxon>Theaceae</taxon>
        <taxon>Camellia</taxon>
    </lineage>
</organism>
<gene>
    <name evidence="1" type="ORF">LOK49_LG12G00470</name>
</gene>
<evidence type="ECO:0000313" key="2">
    <source>
        <dbReference type="Proteomes" id="UP001060215"/>
    </source>
</evidence>
<dbReference type="Proteomes" id="UP001060215">
    <property type="component" value="Chromosome 13"/>
</dbReference>
<evidence type="ECO:0000313" key="1">
    <source>
        <dbReference type="EMBL" id="KAI7990512.1"/>
    </source>
</evidence>
<comment type="caution">
    <text evidence="1">The sequence shown here is derived from an EMBL/GenBank/DDBJ whole genome shotgun (WGS) entry which is preliminary data.</text>
</comment>
<name>A0ACC0FQX5_9ERIC</name>
<keyword evidence="2" id="KW-1185">Reference proteome</keyword>
<accession>A0ACC0FQX5</accession>
<dbReference type="EMBL" id="CM045770">
    <property type="protein sequence ID" value="KAI7990512.1"/>
    <property type="molecule type" value="Genomic_DNA"/>
</dbReference>
<reference evidence="1 2" key="1">
    <citation type="journal article" date="2022" name="Plant J.">
        <title>Chromosome-level genome of Camellia lanceoleosa provides a valuable resource for understanding genome evolution and self-incompatibility.</title>
        <authorList>
            <person name="Gong W."/>
            <person name="Xiao S."/>
            <person name="Wang L."/>
            <person name="Liao Z."/>
            <person name="Chang Y."/>
            <person name="Mo W."/>
            <person name="Hu G."/>
            <person name="Li W."/>
            <person name="Zhao G."/>
            <person name="Zhu H."/>
            <person name="Hu X."/>
            <person name="Ji K."/>
            <person name="Xiang X."/>
            <person name="Song Q."/>
            <person name="Yuan D."/>
            <person name="Jin S."/>
            <person name="Zhang L."/>
        </authorList>
    </citation>
    <scope>NUCLEOTIDE SEQUENCE [LARGE SCALE GENOMIC DNA]</scope>
    <source>
        <strain evidence="1">SQ_2022a</strain>
    </source>
</reference>
<protein>
    <submittedName>
        <fullName evidence="1">TIP41-like protein</fullName>
    </submittedName>
</protein>
<proteinExistence type="predicted"/>